<dbReference type="AlphaFoldDB" id="A0A412N357"/>
<accession>A0A412N357</accession>
<reference evidence="1 2" key="1">
    <citation type="submission" date="2018-08" db="EMBL/GenBank/DDBJ databases">
        <title>A genome reference for cultivated species of the human gut microbiota.</title>
        <authorList>
            <person name="Zou Y."/>
            <person name="Xue W."/>
            <person name="Luo G."/>
        </authorList>
    </citation>
    <scope>NUCLEOTIDE SEQUENCE [LARGE SCALE GENOMIC DNA]</scope>
    <source>
        <strain evidence="1 2">AF19-1AC</strain>
    </source>
</reference>
<organism evidence="1 2">
    <name type="scientific">Bacteroides clarus</name>
    <dbReference type="NCBI Taxonomy" id="626929"/>
    <lineage>
        <taxon>Bacteria</taxon>
        <taxon>Pseudomonadati</taxon>
        <taxon>Bacteroidota</taxon>
        <taxon>Bacteroidia</taxon>
        <taxon>Bacteroidales</taxon>
        <taxon>Bacteroidaceae</taxon>
        <taxon>Bacteroides</taxon>
    </lineage>
</organism>
<proteinExistence type="predicted"/>
<comment type="caution">
    <text evidence="1">The sequence shown here is derived from an EMBL/GenBank/DDBJ whole genome shotgun (WGS) entry which is preliminary data.</text>
</comment>
<name>A0A412N357_9BACE</name>
<dbReference type="EMBL" id="QRWP01000008">
    <property type="protein sequence ID" value="RGT32207.1"/>
    <property type="molecule type" value="Genomic_DNA"/>
</dbReference>
<dbReference type="RefSeq" id="WP_118468262.1">
    <property type="nucleotide sequence ID" value="NZ_CAJLSL010000011.1"/>
</dbReference>
<evidence type="ECO:0000313" key="1">
    <source>
        <dbReference type="EMBL" id="RGT32207.1"/>
    </source>
</evidence>
<gene>
    <name evidence="1" type="ORF">DWX38_10075</name>
</gene>
<evidence type="ECO:0000313" key="2">
    <source>
        <dbReference type="Proteomes" id="UP000285159"/>
    </source>
</evidence>
<dbReference type="Proteomes" id="UP000285159">
    <property type="component" value="Unassembled WGS sequence"/>
</dbReference>
<protein>
    <submittedName>
        <fullName evidence="1">Uncharacterized protein</fullName>
    </submittedName>
</protein>
<sequence>MSTEINNIILTSTISETISILQSGGANACCNSIDKATGLILDLKVENEVSADDIISVISDLRIVSSMIKKLAPQEEGGEQ</sequence>